<evidence type="ECO:0000313" key="1">
    <source>
        <dbReference type="EMBL" id="RDX86341.1"/>
    </source>
</evidence>
<dbReference type="EMBL" id="QJKJ01006543">
    <property type="protein sequence ID" value="RDX86341.1"/>
    <property type="molecule type" value="Genomic_DNA"/>
</dbReference>
<name>A0A371G752_MUCPR</name>
<dbReference type="Proteomes" id="UP000257109">
    <property type="component" value="Unassembled WGS sequence"/>
</dbReference>
<feature type="non-terminal residue" evidence="1">
    <location>
        <position position="1"/>
    </location>
</feature>
<evidence type="ECO:0008006" key="3">
    <source>
        <dbReference type="Google" id="ProtNLM"/>
    </source>
</evidence>
<dbReference type="OrthoDB" id="1750196at2759"/>
<organism evidence="1 2">
    <name type="scientific">Mucuna pruriens</name>
    <name type="common">Velvet bean</name>
    <name type="synonym">Dolichos pruriens</name>
    <dbReference type="NCBI Taxonomy" id="157652"/>
    <lineage>
        <taxon>Eukaryota</taxon>
        <taxon>Viridiplantae</taxon>
        <taxon>Streptophyta</taxon>
        <taxon>Embryophyta</taxon>
        <taxon>Tracheophyta</taxon>
        <taxon>Spermatophyta</taxon>
        <taxon>Magnoliopsida</taxon>
        <taxon>eudicotyledons</taxon>
        <taxon>Gunneridae</taxon>
        <taxon>Pentapetalae</taxon>
        <taxon>rosids</taxon>
        <taxon>fabids</taxon>
        <taxon>Fabales</taxon>
        <taxon>Fabaceae</taxon>
        <taxon>Papilionoideae</taxon>
        <taxon>50 kb inversion clade</taxon>
        <taxon>NPAAA clade</taxon>
        <taxon>indigoferoid/millettioid clade</taxon>
        <taxon>Phaseoleae</taxon>
        <taxon>Mucuna</taxon>
    </lineage>
</organism>
<reference evidence="1" key="1">
    <citation type="submission" date="2018-05" db="EMBL/GenBank/DDBJ databases">
        <title>Draft genome of Mucuna pruriens seed.</title>
        <authorList>
            <person name="Nnadi N.E."/>
            <person name="Vos R."/>
            <person name="Hasami M.H."/>
            <person name="Devisetty U.K."/>
            <person name="Aguiy J.C."/>
        </authorList>
    </citation>
    <scope>NUCLEOTIDE SEQUENCE [LARGE SCALE GENOMIC DNA]</scope>
    <source>
        <strain evidence="1">JCA_2017</strain>
    </source>
</reference>
<gene>
    <name evidence="1" type="ORF">CR513_32340</name>
</gene>
<keyword evidence="2" id="KW-1185">Reference proteome</keyword>
<proteinExistence type="predicted"/>
<protein>
    <recommendedName>
        <fullName evidence="3">Retrotransposon gag domain-containing protein</fullName>
    </recommendedName>
</protein>
<dbReference type="AlphaFoldDB" id="A0A371G752"/>
<sequence>MVLDRSRLQNLSKANLEGFKDYAQRWHELETQMVTMFIDTLPSPFYENVVGSVASNFVDLVTIGERIESGIKKGKFAQVDGGASFVRKAGQEKQRGETIVVIIDPSGPQGQGKIILSNSRVATLLIALPKAETANTSNAQNTRPV</sequence>
<comment type="caution">
    <text evidence="1">The sequence shown here is derived from an EMBL/GenBank/DDBJ whole genome shotgun (WGS) entry which is preliminary data.</text>
</comment>
<evidence type="ECO:0000313" key="2">
    <source>
        <dbReference type="Proteomes" id="UP000257109"/>
    </source>
</evidence>
<accession>A0A371G752</accession>